<proteinExistence type="predicted"/>
<reference evidence="2" key="1">
    <citation type="journal article" date="2020" name="Microbiol. Resour. Announc.">
        <title>Draft Genome Sequences of Thiorhodococcus mannitoliphagus and Thiorhodococcus minor, Purple Sulfur Photosynthetic Bacteria in the Gammaproteobacterial Family Chromatiaceae.</title>
        <authorList>
            <person name="Aviles F.A."/>
            <person name="Meyer T.E."/>
            <person name="Kyndt J.A."/>
        </authorList>
    </citation>
    <scope>NUCLEOTIDE SEQUENCE [LARGE SCALE GENOMIC DNA]</scope>
    <source>
        <strain evidence="2">DSM 18266</strain>
    </source>
</reference>
<protein>
    <submittedName>
        <fullName evidence="1">Uncharacterized protein</fullName>
    </submittedName>
</protein>
<accession>A0A6P1DR21</accession>
<dbReference type="AlphaFoldDB" id="A0A6P1DR21"/>
<reference evidence="1 2" key="2">
    <citation type="submission" date="2020-02" db="EMBL/GenBank/DDBJ databases">
        <title>Genome sequences of Thiorhodococcus mannitoliphagus and Thiorhodococcus minor, purple sulfur photosynthetic bacteria in the gammaproteobacterial family, Chromatiaceae.</title>
        <authorList>
            <person name="Aviles F.A."/>
            <person name="Meyer T.E."/>
            <person name="Kyndt J.A."/>
        </authorList>
    </citation>
    <scope>NUCLEOTIDE SEQUENCE [LARGE SCALE GENOMIC DNA]</scope>
    <source>
        <strain evidence="1 2">DSM 18266</strain>
    </source>
</reference>
<comment type="caution">
    <text evidence="1">The sequence shown here is derived from an EMBL/GenBank/DDBJ whole genome shotgun (WGS) entry which is preliminary data.</text>
</comment>
<evidence type="ECO:0000313" key="2">
    <source>
        <dbReference type="Proteomes" id="UP000471640"/>
    </source>
</evidence>
<name>A0A6P1DR21_9GAMM</name>
<evidence type="ECO:0000313" key="1">
    <source>
        <dbReference type="EMBL" id="NEX19381.1"/>
    </source>
</evidence>
<dbReference type="EMBL" id="JAAIJR010000008">
    <property type="protein sequence ID" value="NEX19381.1"/>
    <property type="molecule type" value="Genomic_DNA"/>
</dbReference>
<sequence length="99" mass="10928">MKLILRDSLLFVPVALVYHGVRLEIDDVLVDTDSATTLLSIDAVASLGIYPETTDSLRRIRGVGGWSMSFPDQSMRSLSANTKPHCWTSNSADWTMASR</sequence>
<dbReference type="RefSeq" id="WP_164652279.1">
    <property type="nucleotide sequence ID" value="NZ_JAAIJR010000008.1"/>
</dbReference>
<gene>
    <name evidence="1" type="ORF">G3480_03465</name>
</gene>
<organism evidence="1 2">
    <name type="scientific">Thiorhodococcus mannitoliphagus</name>
    <dbReference type="NCBI Taxonomy" id="329406"/>
    <lineage>
        <taxon>Bacteria</taxon>
        <taxon>Pseudomonadati</taxon>
        <taxon>Pseudomonadota</taxon>
        <taxon>Gammaproteobacteria</taxon>
        <taxon>Chromatiales</taxon>
        <taxon>Chromatiaceae</taxon>
        <taxon>Thiorhodococcus</taxon>
    </lineage>
</organism>
<keyword evidence="2" id="KW-1185">Reference proteome</keyword>
<dbReference type="Proteomes" id="UP000471640">
    <property type="component" value="Unassembled WGS sequence"/>
</dbReference>